<dbReference type="EMBL" id="BMYR01000009">
    <property type="protein sequence ID" value="GGW66848.1"/>
    <property type="molecule type" value="Genomic_DNA"/>
</dbReference>
<dbReference type="InterPro" id="IPR045175">
    <property type="entry name" value="M28_fam"/>
</dbReference>
<gene>
    <name evidence="2" type="ORF">GCM10008111_23550</name>
</gene>
<keyword evidence="2" id="KW-0378">Hydrolase</keyword>
<keyword evidence="2" id="KW-0031">Aminopeptidase</keyword>
<dbReference type="Proteomes" id="UP000634667">
    <property type="component" value="Unassembled WGS sequence"/>
</dbReference>
<dbReference type="SUPFAM" id="SSF53187">
    <property type="entry name" value="Zn-dependent exopeptidases"/>
    <property type="match status" value="1"/>
</dbReference>
<feature type="domain" description="Peptidase M28" evidence="1">
    <location>
        <begin position="139"/>
        <end position="341"/>
    </location>
</feature>
<evidence type="ECO:0000259" key="1">
    <source>
        <dbReference type="Pfam" id="PF04389"/>
    </source>
</evidence>
<dbReference type="Gene3D" id="3.40.630.10">
    <property type="entry name" value="Zn peptidases"/>
    <property type="match status" value="1"/>
</dbReference>
<evidence type="ECO:0000313" key="3">
    <source>
        <dbReference type="Proteomes" id="UP000634667"/>
    </source>
</evidence>
<dbReference type="GO" id="GO:0004177">
    <property type="term" value="F:aminopeptidase activity"/>
    <property type="evidence" value="ECO:0007669"/>
    <property type="project" value="UniProtKB-KW"/>
</dbReference>
<comment type="caution">
    <text evidence="2">The sequence shown here is derived from an EMBL/GenBank/DDBJ whole genome shotgun (WGS) entry which is preliminary data.</text>
</comment>
<evidence type="ECO:0000313" key="2">
    <source>
        <dbReference type="EMBL" id="GGW66848.1"/>
    </source>
</evidence>
<dbReference type="PANTHER" id="PTHR12147:SF26">
    <property type="entry name" value="PEPTIDASE M28 DOMAIN-CONTAINING PROTEIN"/>
    <property type="match status" value="1"/>
</dbReference>
<accession>A0ABQ2WTI5</accession>
<organism evidence="2 3">
    <name type="scientific">Alishewanella tabrizica</name>
    <dbReference type="NCBI Taxonomy" id="671278"/>
    <lineage>
        <taxon>Bacteria</taxon>
        <taxon>Pseudomonadati</taxon>
        <taxon>Pseudomonadota</taxon>
        <taxon>Gammaproteobacteria</taxon>
        <taxon>Alteromonadales</taxon>
        <taxon>Alteromonadaceae</taxon>
        <taxon>Alishewanella</taxon>
    </lineage>
</organism>
<proteinExistence type="predicted"/>
<dbReference type="Pfam" id="PF04389">
    <property type="entry name" value="Peptidase_M28"/>
    <property type="match status" value="1"/>
</dbReference>
<keyword evidence="2" id="KW-0645">Protease</keyword>
<protein>
    <submittedName>
        <fullName evidence="2">Aminopeptidase</fullName>
    </submittedName>
</protein>
<name>A0ABQ2WTI5_9ALTE</name>
<dbReference type="InterPro" id="IPR007484">
    <property type="entry name" value="Peptidase_M28"/>
</dbReference>
<dbReference type="PANTHER" id="PTHR12147">
    <property type="entry name" value="METALLOPEPTIDASE M28 FAMILY MEMBER"/>
    <property type="match status" value="1"/>
</dbReference>
<keyword evidence="3" id="KW-1185">Reference proteome</keyword>
<reference evidence="3" key="1">
    <citation type="journal article" date="2019" name="Int. J. Syst. Evol. Microbiol.">
        <title>The Global Catalogue of Microorganisms (GCM) 10K type strain sequencing project: providing services to taxonomists for standard genome sequencing and annotation.</title>
        <authorList>
            <consortium name="The Broad Institute Genomics Platform"/>
            <consortium name="The Broad Institute Genome Sequencing Center for Infectious Disease"/>
            <person name="Wu L."/>
            <person name="Ma J."/>
        </authorList>
    </citation>
    <scope>NUCLEOTIDE SEQUENCE [LARGE SCALE GENOMIC DNA]</scope>
    <source>
        <strain evidence="3">KCTC 23723</strain>
    </source>
</reference>
<sequence>MFLKKKRYIAILIITIVTALSLVLLKPLWLTQLTELEAERIRLITPTQVAPASLDRINREQLMADLRWLADAERQGRAPGTPGGIAAREWIAEQFAEIGLEPAGTEGFFHPYSVKEHFSFSRWLRGRNATIPGVENAANVLGLLPGTVPGLKPLVLTAHYDHLGMHGDTIFYGADDNASGVAAMLELARYLKANPLQHPVLFVALDSEEKGLQGAVALFRTELLHAEQLAFNINIDMLSRDTQQLLFAVGTYHHPWLLPLLDELQPQSAVKLLPAHDRPWYLAGNTQDWTLSSDHGVFHQAGVPFIYFGVADHADYHTPEDTAEKVDVMFYHQVVETVLSFLTLLDQHLAQRETRP</sequence>